<name>A0ABT9PHZ0_9ACTO</name>
<evidence type="ECO:0000313" key="2">
    <source>
        <dbReference type="EMBL" id="MDP9832004.1"/>
    </source>
</evidence>
<dbReference type="RefSeq" id="WP_307634549.1">
    <property type="nucleotide sequence ID" value="NZ_JAUSQL010000001.1"/>
</dbReference>
<reference evidence="2 3" key="1">
    <citation type="submission" date="2023-07" db="EMBL/GenBank/DDBJ databases">
        <title>Sequencing the genomes of 1000 actinobacteria strains.</title>
        <authorList>
            <person name="Klenk H.-P."/>
        </authorList>
    </citation>
    <scope>NUCLEOTIDE SEQUENCE [LARGE SCALE GENOMIC DNA]</scope>
    <source>
        <strain evidence="2 3">DSM 19515</strain>
    </source>
</reference>
<organism evidence="2 3">
    <name type="scientific">Trueperella abortisuis</name>
    <dbReference type="NCBI Taxonomy" id="445930"/>
    <lineage>
        <taxon>Bacteria</taxon>
        <taxon>Bacillati</taxon>
        <taxon>Actinomycetota</taxon>
        <taxon>Actinomycetes</taxon>
        <taxon>Actinomycetales</taxon>
        <taxon>Actinomycetaceae</taxon>
        <taxon>Trueperella</taxon>
    </lineage>
</organism>
<dbReference type="InterPro" id="IPR014729">
    <property type="entry name" value="Rossmann-like_a/b/a_fold"/>
</dbReference>
<dbReference type="Pfam" id="PF00766">
    <property type="entry name" value="ETF_alpha"/>
    <property type="match status" value="1"/>
</dbReference>
<accession>A0ABT9PHZ0</accession>
<dbReference type="Gene3D" id="3.40.50.620">
    <property type="entry name" value="HUPs"/>
    <property type="match status" value="1"/>
</dbReference>
<gene>
    <name evidence="2" type="ORF">J2S45_000683</name>
</gene>
<dbReference type="SUPFAM" id="SSF52467">
    <property type="entry name" value="DHS-like NAD/FAD-binding domain"/>
    <property type="match status" value="1"/>
</dbReference>
<dbReference type="InterPro" id="IPR029035">
    <property type="entry name" value="DHS-like_NAD/FAD-binding_dom"/>
</dbReference>
<keyword evidence="3" id="KW-1185">Reference proteome</keyword>
<comment type="caution">
    <text evidence="2">The sequence shown here is derived from an EMBL/GenBank/DDBJ whole genome shotgun (WGS) entry which is preliminary data.</text>
</comment>
<evidence type="ECO:0000259" key="1">
    <source>
        <dbReference type="Pfam" id="PF00766"/>
    </source>
</evidence>
<dbReference type="PANTHER" id="PTHR43153:SF1">
    <property type="entry name" value="ELECTRON TRANSFER FLAVOPROTEIN SUBUNIT ALPHA, MITOCHONDRIAL"/>
    <property type="match status" value="1"/>
</dbReference>
<feature type="domain" description="Electron transfer flavoprotein alpha subunit C-terminal" evidence="1">
    <location>
        <begin position="161"/>
        <end position="241"/>
    </location>
</feature>
<dbReference type="SUPFAM" id="SSF52402">
    <property type="entry name" value="Adenine nucleotide alpha hydrolases-like"/>
    <property type="match status" value="1"/>
</dbReference>
<dbReference type="Proteomes" id="UP001230145">
    <property type="component" value="Unassembled WGS sequence"/>
</dbReference>
<evidence type="ECO:0000313" key="3">
    <source>
        <dbReference type="Proteomes" id="UP001230145"/>
    </source>
</evidence>
<dbReference type="EMBL" id="JAUSQL010000001">
    <property type="protein sequence ID" value="MDP9832004.1"/>
    <property type="molecule type" value="Genomic_DNA"/>
</dbReference>
<proteinExistence type="predicted"/>
<dbReference type="PANTHER" id="PTHR43153">
    <property type="entry name" value="ELECTRON TRANSFER FLAVOPROTEIN ALPHA"/>
    <property type="match status" value="1"/>
</dbReference>
<dbReference type="InterPro" id="IPR001308">
    <property type="entry name" value="ETF_a/FixB"/>
</dbReference>
<sequence length="280" mass="28485">MSTIIALNSNISTMLAWANDLPGEATVISVGSPELPMVHSDVVLAEGVPAESVAAGLAEHVDTSAFILVPATPAGRVVAGAIAAKAGLPVVTGAKGVREGNVLAARFGGIVEEEIAAPAVVLVSGGAPLEGEVVAGQLLAVDTADLRVSATESSETKSVNLGAAKKIVAVGRGFKNKDDLQLAFDLAGKMGAEVACSRPIAEGNNWLARDRYVGVSGQHVTPDLYLAVGISGQIQHTAGMNEAKTVVVVNSDKNAPYVEQADYAIVGDLYSVLPALTEAL</sequence>
<dbReference type="InterPro" id="IPR014731">
    <property type="entry name" value="ETF_asu_C"/>
</dbReference>
<dbReference type="Gene3D" id="3.40.50.1220">
    <property type="entry name" value="TPP-binding domain"/>
    <property type="match status" value="1"/>
</dbReference>
<protein>
    <submittedName>
        <fullName evidence="2">Electron transfer flavoprotein alpha subunit</fullName>
    </submittedName>
</protein>